<dbReference type="Proteomes" id="UP000281810">
    <property type="component" value="Chromosome"/>
</dbReference>
<accession>A0A3G8ZG84</accession>
<evidence type="ECO:0000259" key="4">
    <source>
        <dbReference type="SMART" id="SM00400"/>
    </source>
</evidence>
<evidence type="ECO:0000313" key="6">
    <source>
        <dbReference type="EMBL" id="AZI56130.1"/>
    </source>
</evidence>
<evidence type="ECO:0000256" key="1">
    <source>
        <dbReference type="ARBA" id="ARBA00022723"/>
    </source>
</evidence>
<dbReference type="RefSeq" id="WP_124801455.1">
    <property type="nucleotide sequence ID" value="NZ_CP034160.1"/>
</dbReference>
<evidence type="ECO:0000256" key="3">
    <source>
        <dbReference type="ARBA" id="ARBA00022833"/>
    </source>
</evidence>
<dbReference type="EMBL" id="CP034160">
    <property type="protein sequence ID" value="AZI56130.1"/>
    <property type="molecule type" value="Genomic_DNA"/>
</dbReference>
<dbReference type="SUPFAM" id="SSF57783">
    <property type="entry name" value="Zinc beta-ribbon"/>
    <property type="match status" value="1"/>
</dbReference>
<dbReference type="InterPro" id="IPR002694">
    <property type="entry name" value="Znf_CHC2"/>
</dbReference>
<organism evidence="5 8">
    <name type="scientific">Epilithonimonas vandammei</name>
    <dbReference type="NCBI Taxonomy" id="2487072"/>
    <lineage>
        <taxon>Bacteria</taxon>
        <taxon>Pseudomonadati</taxon>
        <taxon>Bacteroidota</taxon>
        <taxon>Flavobacteriia</taxon>
        <taxon>Flavobacteriales</taxon>
        <taxon>Weeksellaceae</taxon>
        <taxon>Chryseobacterium group</taxon>
        <taxon>Epilithonimonas</taxon>
    </lineage>
</organism>
<keyword evidence="2" id="KW-0863">Zinc-finger</keyword>
<reference evidence="7" key="2">
    <citation type="submission" date="2018-11" db="EMBL/GenBank/DDBJ databases">
        <title>Proposal to divide the Flavobacteriaceae and reorganize its genera based on Amino Acid Identity values calculated from whole genome sequences.</title>
        <authorList>
            <person name="Nicholson A.C."/>
            <person name="Gulvik C.A."/>
            <person name="Whitney A.M."/>
            <person name="Sheth M."/>
            <person name="Batra D."/>
            <person name="Pryor J."/>
            <person name="Bernardet J.-F."/>
            <person name="Hugo C."/>
            <person name="Kampfer P."/>
            <person name="Newman J.D."/>
            <person name="McQuiston J.R."/>
        </authorList>
    </citation>
    <scope>NUCLEOTIDE SEQUENCE [LARGE SCALE GENOMIC DNA]</scope>
    <source>
        <strain evidence="7">H6466</strain>
    </source>
</reference>
<keyword evidence="8" id="KW-1185">Reference proteome</keyword>
<protein>
    <recommendedName>
        <fullName evidence="4">Zinc finger CHC2-type domain-containing protein</fullName>
    </recommendedName>
</protein>
<reference evidence="8" key="1">
    <citation type="submission" date="2018-11" db="EMBL/GenBank/DDBJ databases">
        <title>Proposal to divide the Flavobacteriaceae and reorganize its genera based on Amino Acid Identity values calculated from whole genome sequences.</title>
        <authorList>
            <person name="Nicholson A.C."/>
            <person name="Gulvik C.A."/>
            <person name="Whitney A.M."/>
            <person name="Humrighouse B.W."/>
            <person name="Bell M."/>
            <person name="Holmes B."/>
            <person name="Steigerwalt A.B."/>
            <person name="Villarma A."/>
            <person name="Sheth M."/>
            <person name="Batra D."/>
            <person name="Pryor J."/>
            <person name="Bernardet J.-F."/>
            <person name="Hugo C."/>
            <person name="Kampfer P."/>
            <person name="Newman J.D."/>
            <person name="McQuiston J.R."/>
        </authorList>
    </citation>
    <scope>NUCLEOTIDE SEQUENCE [LARGE SCALE GENOMIC DNA]</scope>
    <source>
        <strain evidence="8">F5649</strain>
    </source>
</reference>
<dbReference type="InterPro" id="IPR050219">
    <property type="entry name" value="DnaG_primase"/>
</dbReference>
<keyword evidence="3" id="KW-0862">Zinc</keyword>
<evidence type="ECO:0000256" key="2">
    <source>
        <dbReference type="ARBA" id="ARBA00022771"/>
    </source>
</evidence>
<dbReference type="GO" id="GO:0008270">
    <property type="term" value="F:zinc ion binding"/>
    <property type="evidence" value="ECO:0007669"/>
    <property type="project" value="UniProtKB-KW"/>
</dbReference>
<dbReference type="OrthoDB" id="9804281at2"/>
<dbReference type="AlphaFoldDB" id="A0A3G8Y1F0"/>
<evidence type="ECO:0000313" key="8">
    <source>
        <dbReference type="Proteomes" id="UP000281810"/>
    </source>
</evidence>
<reference evidence="5" key="3">
    <citation type="submission" date="2018-11" db="EMBL/GenBank/DDBJ databases">
        <title>Proposal to divide the Flavobacteriaceae and reorganize its genera based on Amino Acid Identity values calculated from whole genome sequences.</title>
        <authorList>
            <person name="Nicholson A.C."/>
            <person name="Gulvik C.A."/>
            <person name="Whitney A.M."/>
            <person name="Humrighouse B.W."/>
            <person name="Bell M."/>
            <person name="Holmes B."/>
            <person name="Steigerwalt A."/>
            <person name="Villarma A."/>
            <person name="Sheth M."/>
            <person name="Batra D."/>
            <person name="Pryor J."/>
            <person name="Bernardet J.-F."/>
            <person name="Hugo C."/>
            <person name="Kampfer P."/>
            <person name="Newman J."/>
            <person name="Mcquiston J.R."/>
        </authorList>
    </citation>
    <scope>NUCLEOTIDE SEQUENCE [LARGE SCALE GENOMIC DNA]</scope>
    <source>
        <strain evidence="5">F5649</strain>
        <strain evidence="6">H6466</strain>
    </source>
</reference>
<dbReference type="PANTHER" id="PTHR30313">
    <property type="entry name" value="DNA PRIMASE"/>
    <property type="match status" value="1"/>
</dbReference>
<sequence length="105" mass="12204">MEIFEIKSRLTLLEVLQHYNLQPKNSMLKCFYHEDKKPSLQVNLEKNFYKCHSCGKTGDVIQFIEDFEKLTKHEAIKKAESLVDGSQKSDLILVSSITERGKTRN</sequence>
<dbReference type="GO" id="GO:0003677">
    <property type="term" value="F:DNA binding"/>
    <property type="evidence" value="ECO:0007669"/>
    <property type="project" value="InterPro"/>
</dbReference>
<dbReference type="EMBL" id="CP034161">
    <property type="protein sequence ID" value="AZI39179.1"/>
    <property type="molecule type" value="Genomic_DNA"/>
</dbReference>
<dbReference type="Gene3D" id="3.90.580.10">
    <property type="entry name" value="Zinc finger, CHC2-type domain"/>
    <property type="match status" value="1"/>
</dbReference>
<gene>
    <name evidence="5" type="ORF">EIB74_04040</name>
    <name evidence="6" type="ORF">EIB75_13065</name>
</gene>
<dbReference type="GO" id="GO:0005737">
    <property type="term" value="C:cytoplasm"/>
    <property type="evidence" value="ECO:0007669"/>
    <property type="project" value="TreeGrafter"/>
</dbReference>
<proteinExistence type="predicted"/>
<dbReference type="SMART" id="SM00400">
    <property type="entry name" value="ZnF_CHCC"/>
    <property type="match status" value="1"/>
</dbReference>
<dbReference type="InterPro" id="IPR036977">
    <property type="entry name" value="DNA_primase_Znf_CHC2"/>
</dbReference>
<dbReference type="PANTHER" id="PTHR30313:SF2">
    <property type="entry name" value="DNA PRIMASE"/>
    <property type="match status" value="1"/>
</dbReference>
<dbReference type="KEGG" id="eva:EIB75_13065"/>
<dbReference type="Pfam" id="PF01807">
    <property type="entry name" value="Zn_ribbon_DnaG"/>
    <property type="match status" value="1"/>
</dbReference>
<keyword evidence="1" id="KW-0479">Metal-binding</keyword>
<dbReference type="Proteomes" id="UP000272316">
    <property type="component" value="Chromosome"/>
</dbReference>
<evidence type="ECO:0000313" key="7">
    <source>
        <dbReference type="Proteomes" id="UP000272316"/>
    </source>
</evidence>
<accession>A0A3G8Y1F0</accession>
<feature type="domain" description="Zinc finger CHC2-type" evidence="4">
    <location>
        <begin position="30"/>
        <end position="80"/>
    </location>
</feature>
<dbReference type="GO" id="GO:0003899">
    <property type="term" value="F:DNA-directed RNA polymerase activity"/>
    <property type="evidence" value="ECO:0007669"/>
    <property type="project" value="InterPro"/>
</dbReference>
<dbReference type="GO" id="GO:0006269">
    <property type="term" value="P:DNA replication, synthesis of primer"/>
    <property type="evidence" value="ECO:0007669"/>
    <property type="project" value="TreeGrafter"/>
</dbReference>
<evidence type="ECO:0000313" key="5">
    <source>
        <dbReference type="EMBL" id="AZI39179.1"/>
    </source>
</evidence>
<name>A0A3G8Y1F0_9FLAO</name>